<comment type="caution">
    <text evidence="1">The sequence shown here is derived from an EMBL/GenBank/DDBJ whole genome shotgun (WGS) entry which is preliminary data.</text>
</comment>
<dbReference type="InterPro" id="IPR021228">
    <property type="entry name" value="BrxD"/>
</dbReference>
<evidence type="ECO:0000313" key="1">
    <source>
        <dbReference type="EMBL" id="MEA5476733.1"/>
    </source>
</evidence>
<proteinExistence type="predicted"/>
<keyword evidence="1" id="KW-0547">Nucleotide-binding</keyword>
<gene>
    <name evidence="1" type="ORF">VB774_03785</name>
</gene>
<dbReference type="GO" id="GO:0005524">
    <property type="term" value="F:ATP binding"/>
    <property type="evidence" value="ECO:0007669"/>
    <property type="project" value="UniProtKB-KW"/>
</dbReference>
<dbReference type="Pfam" id="PF10923">
    <property type="entry name" value="BrxC_BrxD"/>
    <property type="match status" value="1"/>
</dbReference>
<dbReference type="Proteomes" id="UP001301388">
    <property type="component" value="Unassembled WGS sequence"/>
</dbReference>
<dbReference type="SUPFAM" id="SSF52540">
    <property type="entry name" value="P-loop containing nucleoside triphosphate hydrolases"/>
    <property type="match status" value="1"/>
</dbReference>
<dbReference type="InterPro" id="IPR027417">
    <property type="entry name" value="P-loop_NTPase"/>
</dbReference>
<dbReference type="EMBL" id="JAYGIE010000010">
    <property type="protein sequence ID" value="MEA5476733.1"/>
    <property type="molecule type" value="Genomic_DNA"/>
</dbReference>
<protein>
    <submittedName>
        <fullName evidence="1">BREX system ATP-binding domain-containing protein</fullName>
    </submittedName>
</protein>
<dbReference type="RefSeq" id="WP_323259924.1">
    <property type="nucleotide sequence ID" value="NZ_JAYGIE010000010.1"/>
</dbReference>
<keyword evidence="1" id="KW-0067">ATP-binding</keyword>
<organism evidence="1 2">
    <name type="scientific">Pseudanabaena galeata UHCC 0370</name>
    <dbReference type="NCBI Taxonomy" id="3110310"/>
    <lineage>
        <taxon>Bacteria</taxon>
        <taxon>Bacillati</taxon>
        <taxon>Cyanobacteriota</taxon>
        <taxon>Cyanophyceae</taxon>
        <taxon>Pseudanabaenales</taxon>
        <taxon>Pseudanabaenaceae</taxon>
        <taxon>Pseudanabaena</taxon>
    </lineage>
</organism>
<accession>A0ABU5TFC6</accession>
<evidence type="ECO:0000313" key="2">
    <source>
        <dbReference type="Proteomes" id="UP001301388"/>
    </source>
</evidence>
<keyword evidence="2" id="KW-1185">Reference proteome</keyword>
<sequence length="284" mass="32488">MEISNNQIIESLRRGIPPERGVYLYSVGHEKLIEGIKRHHLSRISNRGIIRFISGSWGAGKTHFFRLLREISFQNECLVSTVGLNADDAALNRFERIFYSIIRNITTPTFFSTNQTNEIAPFGRVLQESLAYLGNGSRSISDQYSYPEYVQARELLMQDHSIDIDFKKIVQKYWETFLPDAPDPSQQAQTRAEILQWFSGEGTASMYRQRFSVNKMVNRDNAKLMLQSLAGFVQLSGYKGLVILFDEAEQAYSILRRSSLRDAHNNLLSLINGIDSLNGLFLVY</sequence>
<name>A0ABU5TFC6_9CYAN</name>
<reference evidence="1 2" key="1">
    <citation type="submission" date="2023-12" db="EMBL/GenBank/DDBJ databases">
        <title>Baltic Sea Cyanobacteria.</title>
        <authorList>
            <person name="Delbaje E."/>
            <person name="Fewer D.P."/>
            <person name="Shishido T.K."/>
        </authorList>
    </citation>
    <scope>NUCLEOTIDE SEQUENCE [LARGE SCALE GENOMIC DNA]</scope>
    <source>
        <strain evidence="1 2">UHCC 0370</strain>
    </source>
</reference>